<comment type="caution">
    <text evidence="1">The sequence shown here is derived from an EMBL/GenBank/DDBJ whole genome shotgun (WGS) entry which is preliminary data.</text>
</comment>
<reference evidence="2" key="1">
    <citation type="journal article" date="2019" name="Int. J. Syst. Evol. Microbiol.">
        <title>The Global Catalogue of Microorganisms (GCM) 10K type strain sequencing project: providing services to taxonomists for standard genome sequencing and annotation.</title>
        <authorList>
            <consortium name="The Broad Institute Genomics Platform"/>
            <consortium name="The Broad Institute Genome Sequencing Center for Infectious Disease"/>
            <person name="Wu L."/>
            <person name="Ma J."/>
        </authorList>
    </citation>
    <scope>NUCLEOTIDE SEQUENCE [LARGE SCALE GENOMIC DNA]</scope>
    <source>
        <strain evidence="2">CGMCC 1.15277</strain>
    </source>
</reference>
<organism evidence="1 2">
    <name type="scientific">Luteococcus sanguinis</name>
    <dbReference type="NCBI Taxonomy" id="174038"/>
    <lineage>
        <taxon>Bacteria</taxon>
        <taxon>Bacillati</taxon>
        <taxon>Actinomycetota</taxon>
        <taxon>Actinomycetes</taxon>
        <taxon>Propionibacteriales</taxon>
        <taxon>Propionibacteriaceae</taxon>
        <taxon>Luteococcus</taxon>
    </lineage>
</organism>
<sequence length="537" mass="60185">MSPMFLTEMGSTERQDEYDDLSPAGIEAQVQLSRETLAALDSLQPVDEVDKVTIAAMRERLGLEVESHEAGLSLLNLNGIASFWHAIREVYDAMPTDTDEQWLTIARRLKVVPTAVEQAFESTFAAIERGLLPARRQVALLAEQLGQWSADGGFFDELAAGAPETVREQVWAGAQVAKQSYADSATRLRDQVAPLSTEVDGVGIDRYRLHSRQFVGAQVDLAETYQWGLEEVAGIEQMMLATAARIRPGASVKEAVAILDADPKYTLHGTDELQRWMQSRADAVLAELADVHFDIPEPVRRIECCIAPTHDGGIYYTGPSEDFSRPGRMWWSVPDDVTEFSTWRELTTVYHEGVPGHHLQIAQTAYRGELLNRWRRHGCWVSGHGEGWALYSEWLMADLGYMDDPGDRLGLLDGQMLRAVRVVIDIGVHCGFKAPELVGGGEWTFEKAWEYFNHYVNMDEAFGRFEVNRYFGWPGQAPSYKLGEQLWLRLRDEVREREGQAFDLKSFHRRALDVGGVGLDVLRQAVLDGSNPVDAQS</sequence>
<evidence type="ECO:0000313" key="1">
    <source>
        <dbReference type="EMBL" id="MFC6396448.1"/>
    </source>
</evidence>
<dbReference type="RefSeq" id="WP_343885380.1">
    <property type="nucleotide sequence ID" value="NZ_BAAAKI010000004.1"/>
</dbReference>
<evidence type="ECO:0000313" key="2">
    <source>
        <dbReference type="Proteomes" id="UP001596266"/>
    </source>
</evidence>
<dbReference type="EMBL" id="JBHSUA010000009">
    <property type="protein sequence ID" value="MFC6396448.1"/>
    <property type="molecule type" value="Genomic_DNA"/>
</dbReference>
<gene>
    <name evidence="1" type="ORF">ACFP57_05520</name>
</gene>
<keyword evidence="2" id="KW-1185">Reference proteome</keyword>
<name>A0ABW1X075_9ACTN</name>
<dbReference type="Proteomes" id="UP001596266">
    <property type="component" value="Unassembled WGS sequence"/>
</dbReference>
<accession>A0ABW1X075</accession>
<protein>
    <submittedName>
        <fullName evidence="1">DUF885 domain-containing protein</fullName>
    </submittedName>
</protein>
<dbReference type="Pfam" id="PF05960">
    <property type="entry name" value="DUF885"/>
    <property type="match status" value="1"/>
</dbReference>
<dbReference type="PANTHER" id="PTHR33361:SF2">
    <property type="entry name" value="DUF885 DOMAIN-CONTAINING PROTEIN"/>
    <property type="match status" value="1"/>
</dbReference>
<proteinExistence type="predicted"/>
<dbReference type="InterPro" id="IPR010281">
    <property type="entry name" value="DUF885"/>
</dbReference>
<dbReference type="PANTHER" id="PTHR33361">
    <property type="entry name" value="GLR0591 PROTEIN"/>
    <property type="match status" value="1"/>
</dbReference>